<evidence type="ECO:0000313" key="1">
    <source>
        <dbReference type="EMBL" id="RUP48732.1"/>
    </source>
</evidence>
<dbReference type="Proteomes" id="UP000268093">
    <property type="component" value="Unassembled WGS sequence"/>
</dbReference>
<proteinExistence type="predicted"/>
<accession>A0A433DCZ8</accession>
<protein>
    <submittedName>
        <fullName evidence="1">Uncharacterized protein</fullName>
    </submittedName>
</protein>
<gene>
    <name evidence="1" type="ORF">BC936DRAFT_144086</name>
</gene>
<name>A0A433DCZ8_9FUNG</name>
<evidence type="ECO:0000313" key="2">
    <source>
        <dbReference type="Proteomes" id="UP000268093"/>
    </source>
</evidence>
<sequence length="98" mass="10658">MPTLFEKHDASLGYSDMKSTFGIHQLADSIEVRLWRNTATKKILVSPAADGPVVGVDLRQEALGSVVLDRVGPAVRMSQDMCVLKGLKIFGEGGVMNW</sequence>
<dbReference type="EMBL" id="RBNI01003014">
    <property type="protein sequence ID" value="RUP48732.1"/>
    <property type="molecule type" value="Genomic_DNA"/>
</dbReference>
<reference evidence="1 2" key="1">
    <citation type="journal article" date="2018" name="New Phytol.">
        <title>Phylogenomics of Endogonaceae and evolution of mycorrhizas within Mucoromycota.</title>
        <authorList>
            <person name="Chang Y."/>
            <person name="Desiro A."/>
            <person name="Na H."/>
            <person name="Sandor L."/>
            <person name="Lipzen A."/>
            <person name="Clum A."/>
            <person name="Barry K."/>
            <person name="Grigoriev I.V."/>
            <person name="Martin F.M."/>
            <person name="Stajich J.E."/>
            <person name="Smith M.E."/>
            <person name="Bonito G."/>
            <person name="Spatafora J.W."/>
        </authorList>
    </citation>
    <scope>NUCLEOTIDE SEQUENCE [LARGE SCALE GENOMIC DNA]</scope>
    <source>
        <strain evidence="1 2">GMNB39</strain>
    </source>
</reference>
<organism evidence="1 2">
    <name type="scientific">Jimgerdemannia flammicorona</name>
    <dbReference type="NCBI Taxonomy" id="994334"/>
    <lineage>
        <taxon>Eukaryota</taxon>
        <taxon>Fungi</taxon>
        <taxon>Fungi incertae sedis</taxon>
        <taxon>Mucoromycota</taxon>
        <taxon>Mucoromycotina</taxon>
        <taxon>Endogonomycetes</taxon>
        <taxon>Endogonales</taxon>
        <taxon>Endogonaceae</taxon>
        <taxon>Jimgerdemannia</taxon>
    </lineage>
</organism>
<keyword evidence="2" id="KW-1185">Reference proteome</keyword>
<comment type="caution">
    <text evidence="1">The sequence shown here is derived from an EMBL/GenBank/DDBJ whole genome shotgun (WGS) entry which is preliminary data.</text>
</comment>